<dbReference type="InterPro" id="IPR036259">
    <property type="entry name" value="MFS_trans_sf"/>
</dbReference>
<dbReference type="Gene3D" id="1.20.1250.20">
    <property type="entry name" value="MFS general substrate transporter like domains"/>
    <property type="match status" value="1"/>
</dbReference>
<evidence type="ECO:0000256" key="7">
    <source>
        <dbReference type="SAM" id="Phobius"/>
    </source>
</evidence>
<evidence type="ECO:0000256" key="4">
    <source>
        <dbReference type="ARBA" id="ARBA00022692"/>
    </source>
</evidence>
<organism evidence="9 10">
    <name type="scientific">Lacticaseibacillus manihotivorans DSM 13343 = JCM 12514</name>
    <dbReference type="NCBI Taxonomy" id="1423769"/>
    <lineage>
        <taxon>Bacteria</taxon>
        <taxon>Bacillati</taxon>
        <taxon>Bacillota</taxon>
        <taxon>Bacilli</taxon>
        <taxon>Lactobacillales</taxon>
        <taxon>Lactobacillaceae</taxon>
        <taxon>Lacticaseibacillus</taxon>
    </lineage>
</organism>
<feature type="transmembrane region" description="Helical" evidence="7">
    <location>
        <begin position="25"/>
        <end position="43"/>
    </location>
</feature>
<feature type="transmembrane region" description="Helical" evidence="7">
    <location>
        <begin position="218"/>
        <end position="237"/>
    </location>
</feature>
<evidence type="ECO:0000256" key="6">
    <source>
        <dbReference type="ARBA" id="ARBA00023136"/>
    </source>
</evidence>
<feature type="transmembrane region" description="Helical" evidence="7">
    <location>
        <begin position="79"/>
        <end position="101"/>
    </location>
</feature>
<sequence length="352" mass="37951">MLTGAMLAPALPAIQQSYPQVSAFWIQSLLTLPSLSLLLMLMIARHLPGTKKQQVIVGLLIYLIGGLMPILPLPFMGLALARLLSGLGLSLFTGPAISLIGDHYPEAQTRRQLLGWASAVTSGGTISAVSLSGWLVGHDWHWVFGLYGAAIVPLILIWCWLPETTHKASHTGQPFKLSVGLVVTYGLNLSWNALYFIIPTTIPFYFQSWLHDANASHAGLLMAGVSAVALVVGMNYVRIKLPAREKLVSVFGVLMLAGGFLLGHLEIWAMVFAGFGVALAMPVFNERVIAQTQPVDRDHALSIGYAMVFAGQLVSPFIFSGLSIAQRIWGMTFAALALSVIALSRRLQVATP</sequence>
<feature type="domain" description="Major facilitator superfamily (MFS) profile" evidence="8">
    <location>
        <begin position="1"/>
        <end position="352"/>
    </location>
</feature>
<dbReference type="GO" id="GO:0005886">
    <property type="term" value="C:plasma membrane"/>
    <property type="evidence" value="ECO:0007669"/>
    <property type="project" value="UniProtKB-SubCell"/>
</dbReference>
<gene>
    <name evidence="9" type="ORF">FD01_GL001459</name>
</gene>
<comment type="subcellular location">
    <subcellularLocation>
        <location evidence="1">Cell membrane</location>
        <topology evidence="1">Multi-pass membrane protein</topology>
    </subcellularLocation>
</comment>
<dbReference type="Pfam" id="PF07690">
    <property type="entry name" value="MFS_1"/>
    <property type="match status" value="1"/>
</dbReference>
<feature type="transmembrane region" description="Helical" evidence="7">
    <location>
        <begin position="142"/>
        <end position="161"/>
    </location>
</feature>
<keyword evidence="2" id="KW-0813">Transport</keyword>
<feature type="transmembrane region" description="Helical" evidence="7">
    <location>
        <begin position="55"/>
        <end position="73"/>
    </location>
</feature>
<keyword evidence="6 7" id="KW-0472">Membrane</keyword>
<evidence type="ECO:0000256" key="2">
    <source>
        <dbReference type="ARBA" id="ARBA00022448"/>
    </source>
</evidence>
<proteinExistence type="predicted"/>
<feature type="transmembrane region" description="Helical" evidence="7">
    <location>
        <begin position="113"/>
        <end position="136"/>
    </location>
</feature>
<dbReference type="PROSITE" id="PS50850">
    <property type="entry name" value="MFS"/>
    <property type="match status" value="1"/>
</dbReference>
<dbReference type="GO" id="GO:0022857">
    <property type="term" value="F:transmembrane transporter activity"/>
    <property type="evidence" value="ECO:0007669"/>
    <property type="project" value="InterPro"/>
</dbReference>
<evidence type="ECO:0000313" key="10">
    <source>
        <dbReference type="Proteomes" id="UP000051790"/>
    </source>
</evidence>
<feature type="transmembrane region" description="Helical" evidence="7">
    <location>
        <begin position="300"/>
        <end position="319"/>
    </location>
</feature>
<evidence type="ECO:0000313" key="9">
    <source>
        <dbReference type="EMBL" id="KRL44005.1"/>
    </source>
</evidence>
<evidence type="ECO:0000256" key="5">
    <source>
        <dbReference type="ARBA" id="ARBA00022989"/>
    </source>
</evidence>
<dbReference type="PANTHER" id="PTHR43124">
    <property type="entry name" value="PURINE EFFLUX PUMP PBUE"/>
    <property type="match status" value="1"/>
</dbReference>
<feature type="transmembrane region" description="Helical" evidence="7">
    <location>
        <begin position="182"/>
        <end position="206"/>
    </location>
</feature>
<dbReference type="SUPFAM" id="SSF103473">
    <property type="entry name" value="MFS general substrate transporter"/>
    <property type="match status" value="1"/>
</dbReference>
<dbReference type="InterPro" id="IPR020846">
    <property type="entry name" value="MFS_dom"/>
</dbReference>
<dbReference type="AlphaFoldDB" id="A0A0R1QP83"/>
<dbReference type="Proteomes" id="UP000051790">
    <property type="component" value="Unassembled WGS sequence"/>
</dbReference>
<keyword evidence="5 7" id="KW-1133">Transmembrane helix</keyword>
<name>A0A0R1QP83_9LACO</name>
<dbReference type="InterPro" id="IPR050189">
    <property type="entry name" value="MFS_Efflux_Transporters"/>
</dbReference>
<keyword evidence="10" id="KW-1185">Reference proteome</keyword>
<keyword evidence="4 7" id="KW-0812">Transmembrane</keyword>
<feature type="transmembrane region" description="Helical" evidence="7">
    <location>
        <begin position="249"/>
        <end position="280"/>
    </location>
</feature>
<evidence type="ECO:0000259" key="8">
    <source>
        <dbReference type="PROSITE" id="PS50850"/>
    </source>
</evidence>
<keyword evidence="3" id="KW-1003">Cell membrane</keyword>
<evidence type="ECO:0000256" key="3">
    <source>
        <dbReference type="ARBA" id="ARBA00022475"/>
    </source>
</evidence>
<accession>A0A0R1QP83</accession>
<protein>
    <recommendedName>
        <fullName evidence="8">Major facilitator superfamily (MFS) profile domain-containing protein</fullName>
    </recommendedName>
</protein>
<dbReference type="OrthoDB" id="2293796at2"/>
<reference evidence="9 10" key="1">
    <citation type="journal article" date="2015" name="Genome Announc.">
        <title>Expanding the biotechnology potential of lactobacilli through comparative genomics of 213 strains and associated genera.</title>
        <authorList>
            <person name="Sun Z."/>
            <person name="Harris H.M."/>
            <person name="McCann A."/>
            <person name="Guo C."/>
            <person name="Argimon S."/>
            <person name="Zhang W."/>
            <person name="Yang X."/>
            <person name="Jeffery I.B."/>
            <person name="Cooney J.C."/>
            <person name="Kagawa T.F."/>
            <person name="Liu W."/>
            <person name="Song Y."/>
            <person name="Salvetti E."/>
            <person name="Wrobel A."/>
            <person name="Rasinkangas P."/>
            <person name="Parkhill J."/>
            <person name="Rea M.C."/>
            <person name="O'Sullivan O."/>
            <person name="Ritari J."/>
            <person name="Douillard F.P."/>
            <person name="Paul Ross R."/>
            <person name="Yang R."/>
            <person name="Briner A.E."/>
            <person name="Felis G.E."/>
            <person name="de Vos W.M."/>
            <person name="Barrangou R."/>
            <person name="Klaenhammer T.R."/>
            <person name="Caufield P.W."/>
            <person name="Cui Y."/>
            <person name="Zhang H."/>
            <person name="O'Toole P.W."/>
        </authorList>
    </citation>
    <scope>NUCLEOTIDE SEQUENCE [LARGE SCALE GENOMIC DNA]</scope>
    <source>
        <strain evidence="9 10">DSM 13343</strain>
    </source>
</reference>
<comment type="caution">
    <text evidence="9">The sequence shown here is derived from an EMBL/GenBank/DDBJ whole genome shotgun (WGS) entry which is preliminary data.</text>
</comment>
<dbReference type="EMBL" id="AZEU01000174">
    <property type="protein sequence ID" value="KRL44005.1"/>
    <property type="molecule type" value="Genomic_DNA"/>
</dbReference>
<evidence type="ECO:0000256" key="1">
    <source>
        <dbReference type="ARBA" id="ARBA00004651"/>
    </source>
</evidence>
<dbReference type="PATRIC" id="fig|1423769.4.peg.1566"/>
<dbReference type="PANTHER" id="PTHR43124:SF3">
    <property type="entry name" value="CHLORAMPHENICOL EFFLUX PUMP RV0191"/>
    <property type="match status" value="1"/>
</dbReference>
<dbReference type="InterPro" id="IPR011701">
    <property type="entry name" value="MFS"/>
</dbReference>